<dbReference type="InterPro" id="IPR004358">
    <property type="entry name" value="Sig_transdc_His_kin-like_C"/>
</dbReference>
<comment type="subcellular location">
    <subcellularLocation>
        <location evidence="2">Membrane</location>
        <topology evidence="2">Multi-pass membrane protein</topology>
    </subcellularLocation>
</comment>
<dbReference type="PANTHER" id="PTHR45436">
    <property type="entry name" value="SENSOR HISTIDINE KINASE YKOH"/>
    <property type="match status" value="1"/>
</dbReference>
<dbReference type="SMART" id="SM00388">
    <property type="entry name" value="HisKA"/>
    <property type="match status" value="1"/>
</dbReference>
<dbReference type="PROSITE" id="PS50109">
    <property type="entry name" value="HIS_KIN"/>
    <property type="match status" value="1"/>
</dbReference>
<dbReference type="Gene3D" id="1.10.287.130">
    <property type="match status" value="1"/>
</dbReference>
<feature type="region of interest" description="Disordered" evidence="11">
    <location>
        <begin position="445"/>
        <end position="468"/>
    </location>
</feature>
<dbReference type="Pfam" id="PF02518">
    <property type="entry name" value="HATPase_c"/>
    <property type="match status" value="1"/>
</dbReference>
<dbReference type="RefSeq" id="WP_338608908.1">
    <property type="nucleotide sequence ID" value="NZ_CP146275.1"/>
</dbReference>
<keyword evidence="16" id="KW-1185">Reference proteome</keyword>
<evidence type="ECO:0000313" key="15">
    <source>
        <dbReference type="EMBL" id="WWT33378.1"/>
    </source>
</evidence>
<protein>
    <recommendedName>
        <fullName evidence="3">histidine kinase</fullName>
        <ecNumber evidence="3">2.7.13.3</ecNumber>
    </recommendedName>
</protein>
<evidence type="ECO:0000256" key="12">
    <source>
        <dbReference type="SAM" id="Phobius"/>
    </source>
</evidence>
<dbReference type="Pfam" id="PF00512">
    <property type="entry name" value="HisKA"/>
    <property type="match status" value="1"/>
</dbReference>
<dbReference type="InterPro" id="IPR003594">
    <property type="entry name" value="HATPase_dom"/>
</dbReference>
<feature type="transmembrane region" description="Helical" evidence="12">
    <location>
        <begin position="17"/>
        <end position="36"/>
    </location>
</feature>
<organism evidence="15 16">
    <name type="scientific">Pelagibacterium nitratireducens</name>
    <dbReference type="NCBI Taxonomy" id="1046114"/>
    <lineage>
        <taxon>Bacteria</taxon>
        <taxon>Pseudomonadati</taxon>
        <taxon>Pseudomonadota</taxon>
        <taxon>Alphaproteobacteria</taxon>
        <taxon>Hyphomicrobiales</taxon>
        <taxon>Devosiaceae</taxon>
        <taxon>Pelagibacterium</taxon>
    </lineage>
</organism>
<dbReference type="InterPro" id="IPR003660">
    <property type="entry name" value="HAMP_dom"/>
</dbReference>
<dbReference type="CDD" id="cd00075">
    <property type="entry name" value="HATPase"/>
    <property type="match status" value="1"/>
</dbReference>
<feature type="transmembrane region" description="Helical" evidence="12">
    <location>
        <begin position="164"/>
        <end position="184"/>
    </location>
</feature>
<dbReference type="InterPro" id="IPR005467">
    <property type="entry name" value="His_kinase_dom"/>
</dbReference>
<dbReference type="PRINTS" id="PR00344">
    <property type="entry name" value="BCTRLSENSOR"/>
</dbReference>
<name>A0ABZ2I0J4_9HYPH</name>
<dbReference type="EC" id="2.7.13.3" evidence="3"/>
<sequence>MILGRWNSLQYKLTRKLVFFQILALMAFALIASVPISRFASGVGLDDRIIPVIADSVSLEDGQLVVGDDDKLASIKDRFPAFWYYVRTDSGQVASDGPIPDAFRPALEYLGFISFGDFGSEAFPEVASLIVRQAESDAGRLHIATGGGPRFDWLSVGLLFANKYFVIFSAALSLVLIIAIPLTLRRELRGLDKVAEEASHIDVDQPGMRLTTAGIPLEMQPLVTAFNDALVRVDDGIERRHRFMADAAHELRTPIAILQTRVELLNPGPERTQLMLDVARLSNLADQLLDLQRIDVGHSRFEAIDLVRLGADAVAEMAPLVIASDDEIDFGSDAETVNVNGDSIALTRAITNLIQNAISHAGQSAKISVSVSSDGTLTVGDSGPGIDPTQRAKIFEPFYRVKPATRGAGLGLNLVQEIVLRHKGTIKVGQSPQGGAAFTITLPLASPGHEKGRAPRNPADNRIVMQEA</sequence>
<keyword evidence="7 15" id="KW-0418">Kinase</keyword>
<evidence type="ECO:0000256" key="2">
    <source>
        <dbReference type="ARBA" id="ARBA00004141"/>
    </source>
</evidence>
<evidence type="ECO:0000256" key="4">
    <source>
        <dbReference type="ARBA" id="ARBA00022553"/>
    </source>
</evidence>
<dbReference type="CDD" id="cd00082">
    <property type="entry name" value="HisKA"/>
    <property type="match status" value="1"/>
</dbReference>
<keyword evidence="10 12" id="KW-0472">Membrane</keyword>
<evidence type="ECO:0000256" key="6">
    <source>
        <dbReference type="ARBA" id="ARBA00022692"/>
    </source>
</evidence>
<evidence type="ECO:0000256" key="5">
    <source>
        <dbReference type="ARBA" id="ARBA00022679"/>
    </source>
</evidence>
<feature type="domain" description="Histidine kinase" evidence="13">
    <location>
        <begin position="246"/>
        <end position="446"/>
    </location>
</feature>
<dbReference type="InterPro" id="IPR036890">
    <property type="entry name" value="HATPase_C_sf"/>
</dbReference>
<dbReference type="InterPro" id="IPR003661">
    <property type="entry name" value="HisK_dim/P_dom"/>
</dbReference>
<dbReference type="EMBL" id="CP146275">
    <property type="protein sequence ID" value="WWT33378.1"/>
    <property type="molecule type" value="Genomic_DNA"/>
</dbReference>
<dbReference type="PROSITE" id="PS50885">
    <property type="entry name" value="HAMP"/>
    <property type="match status" value="1"/>
</dbReference>
<evidence type="ECO:0000256" key="9">
    <source>
        <dbReference type="ARBA" id="ARBA00023012"/>
    </source>
</evidence>
<evidence type="ECO:0000256" key="11">
    <source>
        <dbReference type="SAM" id="MobiDB-lite"/>
    </source>
</evidence>
<accession>A0ABZ2I0J4</accession>
<dbReference type="InterPro" id="IPR036097">
    <property type="entry name" value="HisK_dim/P_sf"/>
</dbReference>
<dbReference type="SUPFAM" id="SSF55874">
    <property type="entry name" value="ATPase domain of HSP90 chaperone/DNA topoisomerase II/histidine kinase"/>
    <property type="match status" value="1"/>
</dbReference>
<dbReference type="GO" id="GO:0016301">
    <property type="term" value="F:kinase activity"/>
    <property type="evidence" value="ECO:0007669"/>
    <property type="project" value="UniProtKB-KW"/>
</dbReference>
<dbReference type="InterPro" id="IPR050428">
    <property type="entry name" value="TCS_sensor_his_kinase"/>
</dbReference>
<evidence type="ECO:0000256" key="10">
    <source>
        <dbReference type="ARBA" id="ARBA00023136"/>
    </source>
</evidence>
<evidence type="ECO:0000256" key="8">
    <source>
        <dbReference type="ARBA" id="ARBA00022989"/>
    </source>
</evidence>
<keyword evidence="5" id="KW-0808">Transferase</keyword>
<reference evidence="15 16" key="1">
    <citation type="submission" date="2024-02" db="EMBL/GenBank/DDBJ databases">
        <title>Complete genome sequence of Pelagibacterium nitratireducens ZH15.</title>
        <authorList>
            <person name="Zhao L.H."/>
        </authorList>
    </citation>
    <scope>NUCLEOTIDE SEQUENCE [LARGE SCALE GENOMIC DNA]</scope>
    <source>
        <strain evidence="15 16">ZH15</strain>
    </source>
</reference>
<evidence type="ECO:0000259" key="14">
    <source>
        <dbReference type="PROSITE" id="PS50885"/>
    </source>
</evidence>
<gene>
    <name evidence="15" type="ORF">V6617_02625</name>
</gene>
<dbReference type="SUPFAM" id="SSF47384">
    <property type="entry name" value="Homodimeric domain of signal transducing histidine kinase"/>
    <property type="match status" value="1"/>
</dbReference>
<evidence type="ECO:0000313" key="16">
    <source>
        <dbReference type="Proteomes" id="UP001369958"/>
    </source>
</evidence>
<proteinExistence type="predicted"/>
<evidence type="ECO:0000259" key="13">
    <source>
        <dbReference type="PROSITE" id="PS50109"/>
    </source>
</evidence>
<comment type="catalytic activity">
    <reaction evidence="1">
        <text>ATP + protein L-histidine = ADP + protein N-phospho-L-histidine.</text>
        <dbReference type="EC" id="2.7.13.3"/>
    </reaction>
</comment>
<keyword evidence="6 12" id="KW-0812">Transmembrane</keyword>
<feature type="domain" description="HAMP" evidence="14">
    <location>
        <begin position="185"/>
        <end position="238"/>
    </location>
</feature>
<dbReference type="Proteomes" id="UP001369958">
    <property type="component" value="Chromosome"/>
</dbReference>
<keyword evidence="8 12" id="KW-1133">Transmembrane helix</keyword>
<dbReference type="PANTHER" id="PTHR45436:SF15">
    <property type="entry name" value="SENSOR HISTIDINE KINASE CUSS"/>
    <property type="match status" value="1"/>
</dbReference>
<keyword evidence="9" id="KW-0902">Two-component regulatory system</keyword>
<dbReference type="Gene3D" id="3.30.565.10">
    <property type="entry name" value="Histidine kinase-like ATPase, C-terminal domain"/>
    <property type="match status" value="1"/>
</dbReference>
<evidence type="ECO:0000256" key="3">
    <source>
        <dbReference type="ARBA" id="ARBA00012438"/>
    </source>
</evidence>
<evidence type="ECO:0000256" key="1">
    <source>
        <dbReference type="ARBA" id="ARBA00000085"/>
    </source>
</evidence>
<keyword evidence="4" id="KW-0597">Phosphoprotein</keyword>
<evidence type="ECO:0000256" key="7">
    <source>
        <dbReference type="ARBA" id="ARBA00022777"/>
    </source>
</evidence>
<dbReference type="SMART" id="SM00387">
    <property type="entry name" value="HATPase_c"/>
    <property type="match status" value="1"/>
</dbReference>